<reference evidence="8" key="1">
    <citation type="submission" date="2025-08" db="UniProtKB">
        <authorList>
            <consortium name="RefSeq"/>
        </authorList>
    </citation>
    <scope>IDENTIFICATION</scope>
    <source>
        <tissue evidence="8">Muscle</tissue>
    </source>
</reference>
<evidence type="ECO:0000256" key="1">
    <source>
        <dbReference type="ARBA" id="ARBA00004613"/>
    </source>
</evidence>
<evidence type="ECO:0000313" key="8">
    <source>
        <dbReference type="RefSeq" id="XP_022243581.1"/>
    </source>
</evidence>
<comment type="similarity">
    <text evidence="2">Belongs to the UPF0669 family.</text>
</comment>
<accession>A0ABM1SIX6</accession>
<evidence type="ECO:0000256" key="3">
    <source>
        <dbReference type="ARBA" id="ARBA00022525"/>
    </source>
</evidence>
<dbReference type="PANTHER" id="PTHR31703:SF2">
    <property type="entry name" value="UPF0669 PROTEIN C6ORF120"/>
    <property type="match status" value="1"/>
</dbReference>
<organism evidence="7 8">
    <name type="scientific">Limulus polyphemus</name>
    <name type="common">Atlantic horseshoe crab</name>
    <dbReference type="NCBI Taxonomy" id="6850"/>
    <lineage>
        <taxon>Eukaryota</taxon>
        <taxon>Metazoa</taxon>
        <taxon>Ecdysozoa</taxon>
        <taxon>Arthropoda</taxon>
        <taxon>Chelicerata</taxon>
        <taxon>Merostomata</taxon>
        <taxon>Xiphosura</taxon>
        <taxon>Limulidae</taxon>
        <taxon>Limulus</taxon>
    </lineage>
</organism>
<dbReference type="PANTHER" id="PTHR31703">
    <property type="entry name" value="UPF0669 PROTEIN C6ORF120"/>
    <property type="match status" value="1"/>
</dbReference>
<evidence type="ECO:0000313" key="7">
    <source>
        <dbReference type="Proteomes" id="UP000694941"/>
    </source>
</evidence>
<comment type="subcellular location">
    <subcellularLocation>
        <location evidence="1">Secreted</location>
    </subcellularLocation>
</comment>
<dbReference type="Pfam" id="PF17065">
    <property type="entry name" value="UPF0669"/>
    <property type="match status" value="1"/>
</dbReference>
<proteinExistence type="inferred from homology"/>
<gene>
    <name evidence="8" type="primary">LOC106461048</name>
</gene>
<name>A0ABM1SIX6_LIMPO</name>
<evidence type="ECO:0000256" key="4">
    <source>
        <dbReference type="ARBA" id="ARBA00022729"/>
    </source>
</evidence>
<keyword evidence="4" id="KW-0732">Signal</keyword>
<sequence length="198" mass="21993">MRYWKLGVHIIVSTTIIALLQVQAKIVFHEQLLGSVGGGNYTYYSLTPDGGVLILLHSLLGDADLYVSEKKLKPTFELASHDLQSVSCGLDKIEIPWSFGRPIGIGVYGHPSHEISMFELEVMVDDAPEWIYPEEYMEIDENDKPAESRGSKKRGSSYSSDSKSQGSVYASDTSTEEESILWAIFVGILKLFLEVIVS</sequence>
<dbReference type="GeneID" id="106461048"/>
<feature type="compositionally biased region" description="Low complexity" evidence="6">
    <location>
        <begin position="156"/>
        <end position="167"/>
    </location>
</feature>
<evidence type="ECO:0000256" key="6">
    <source>
        <dbReference type="SAM" id="MobiDB-lite"/>
    </source>
</evidence>
<dbReference type="InterPro" id="IPR031420">
    <property type="entry name" value="UPF0669"/>
</dbReference>
<dbReference type="Proteomes" id="UP000694941">
    <property type="component" value="Unplaced"/>
</dbReference>
<keyword evidence="5" id="KW-0325">Glycoprotein</keyword>
<evidence type="ECO:0000256" key="5">
    <source>
        <dbReference type="ARBA" id="ARBA00023180"/>
    </source>
</evidence>
<protein>
    <submittedName>
        <fullName evidence="8">UPF0669 protein C6orf120 homolog</fullName>
    </submittedName>
</protein>
<dbReference type="RefSeq" id="XP_022243581.1">
    <property type="nucleotide sequence ID" value="XM_022387873.1"/>
</dbReference>
<keyword evidence="3" id="KW-0964">Secreted</keyword>
<evidence type="ECO:0000256" key="2">
    <source>
        <dbReference type="ARBA" id="ARBA00008960"/>
    </source>
</evidence>
<keyword evidence="7" id="KW-1185">Reference proteome</keyword>
<feature type="region of interest" description="Disordered" evidence="6">
    <location>
        <begin position="141"/>
        <end position="171"/>
    </location>
</feature>